<accession>A0A6I5KVM5</accession>
<comment type="caution">
    <text evidence="2">The sequence shown here is derived from an EMBL/GenBank/DDBJ whole genome shotgun (WGS) entry which is preliminary data.</text>
</comment>
<evidence type="ECO:0000256" key="1">
    <source>
        <dbReference type="SAM" id="SignalP"/>
    </source>
</evidence>
<evidence type="ECO:0000313" key="3">
    <source>
        <dbReference type="Proteomes" id="UP000468707"/>
    </source>
</evidence>
<feature type="chain" id="PRO_5026126079" evidence="1">
    <location>
        <begin position="21"/>
        <end position="149"/>
    </location>
</feature>
<keyword evidence="1" id="KW-0732">Signal</keyword>
<proteinExistence type="predicted"/>
<protein>
    <submittedName>
        <fullName evidence="2">Uncharacterized protein</fullName>
    </submittedName>
</protein>
<evidence type="ECO:0000313" key="2">
    <source>
        <dbReference type="EMBL" id="NDV42482.1"/>
    </source>
</evidence>
<feature type="signal peptide" evidence="1">
    <location>
        <begin position="1"/>
        <end position="20"/>
    </location>
</feature>
<dbReference type="AlphaFoldDB" id="A0A6I5KVM5"/>
<name>A0A6I5KVM5_9FLAO</name>
<dbReference type="Proteomes" id="UP000468707">
    <property type="component" value="Unassembled WGS sequence"/>
</dbReference>
<organism evidence="2 3">
    <name type="scientific">Flagellimonas sediminis</name>
    <dbReference type="NCBI Taxonomy" id="2696468"/>
    <lineage>
        <taxon>Bacteria</taxon>
        <taxon>Pseudomonadati</taxon>
        <taxon>Bacteroidota</taxon>
        <taxon>Flavobacteriia</taxon>
        <taxon>Flavobacteriales</taxon>
        <taxon>Flavobacteriaceae</taxon>
        <taxon>Flagellimonas</taxon>
    </lineage>
</organism>
<gene>
    <name evidence="2" type="ORF">GTK07_04015</name>
</gene>
<dbReference type="RefSeq" id="WP_163633218.1">
    <property type="nucleotide sequence ID" value="NZ_JAAAMI010000001.1"/>
</dbReference>
<keyword evidence="3" id="KW-1185">Reference proteome</keyword>
<dbReference type="EMBL" id="JAAAMI010000001">
    <property type="protein sequence ID" value="NDV42482.1"/>
    <property type="molecule type" value="Genomic_DNA"/>
</dbReference>
<sequence>MKTLTTLATLLLLTGFVGFGQTKTSGNMNATTFKTFAIERNGTEMPYHVKVVEQRKYPRDMENKDLKPEAAKVTKLIAVDSDNDNVYEHYLVLKYNKSVTDSFEVVPTEKGFAVKVDDKSMEYFVGKGIYFINEKDQDFFTVEEFKEIG</sequence>
<reference evidence="2 3" key="1">
    <citation type="submission" date="2020-01" db="EMBL/GenBank/DDBJ databases">
        <title>Muricauda sediminis sp.nov. 40Bstr401.</title>
        <authorList>
            <person name="Xue Z."/>
            <person name="Zhu S."/>
            <person name="Ren N."/>
            <person name="Chen T."/>
            <person name="Chen X."/>
            <person name="Chen J."/>
            <person name="Yang J."/>
        </authorList>
    </citation>
    <scope>NUCLEOTIDE SEQUENCE [LARGE SCALE GENOMIC DNA]</scope>
    <source>
        <strain evidence="2 3">40Bstr401</strain>
    </source>
</reference>